<proteinExistence type="predicted"/>
<accession>A0A0L6U8J1</accession>
<comment type="caution">
    <text evidence="1">The sequence shown here is derived from an EMBL/GenBank/DDBJ whole genome shotgun (WGS) entry which is preliminary data.</text>
</comment>
<dbReference type="EMBL" id="LAVV01014592">
    <property type="protein sequence ID" value="KNZ44622.1"/>
    <property type="molecule type" value="Genomic_DNA"/>
</dbReference>
<dbReference type="AlphaFoldDB" id="A0A0L6U8J1"/>
<name>A0A0L6U8J1_9BASI</name>
<protein>
    <submittedName>
        <fullName evidence="1">Uncharacterized protein</fullName>
    </submittedName>
</protein>
<organism evidence="1 2">
    <name type="scientific">Puccinia sorghi</name>
    <dbReference type="NCBI Taxonomy" id="27349"/>
    <lineage>
        <taxon>Eukaryota</taxon>
        <taxon>Fungi</taxon>
        <taxon>Dikarya</taxon>
        <taxon>Basidiomycota</taxon>
        <taxon>Pucciniomycotina</taxon>
        <taxon>Pucciniomycetes</taxon>
        <taxon>Pucciniales</taxon>
        <taxon>Pucciniaceae</taxon>
        <taxon>Puccinia</taxon>
    </lineage>
</organism>
<dbReference type="Proteomes" id="UP000037035">
    <property type="component" value="Unassembled WGS sequence"/>
</dbReference>
<gene>
    <name evidence="1" type="ORF">VP01_898g5</name>
</gene>
<reference evidence="1 2" key="1">
    <citation type="submission" date="2015-08" db="EMBL/GenBank/DDBJ databases">
        <title>Next Generation Sequencing and Analysis of the Genome of Puccinia sorghi L Schw, the Causal Agent of Maize Common Rust.</title>
        <authorList>
            <person name="Rochi L."/>
            <person name="Burguener G."/>
            <person name="Darino M."/>
            <person name="Turjanski A."/>
            <person name="Kreff E."/>
            <person name="Dieguez M.J."/>
            <person name="Sacco F."/>
        </authorList>
    </citation>
    <scope>NUCLEOTIDE SEQUENCE [LARGE SCALE GENOMIC DNA]</scope>
    <source>
        <strain evidence="1 2">RO10H11247</strain>
    </source>
</reference>
<evidence type="ECO:0000313" key="1">
    <source>
        <dbReference type="EMBL" id="KNZ44622.1"/>
    </source>
</evidence>
<dbReference type="VEuPathDB" id="FungiDB:VP01_898g5"/>
<evidence type="ECO:0000313" key="2">
    <source>
        <dbReference type="Proteomes" id="UP000037035"/>
    </source>
</evidence>
<dbReference type="OrthoDB" id="5552562at2759"/>
<keyword evidence="2" id="KW-1185">Reference proteome</keyword>
<sequence>MDAVNARLDKLMLMMGEECAQQLATEETLQKTQACLDATTGQQNPSPASSACQTPTLQWDLWCRCRGVCGLAEPPPDWTRVGLLNQHTRTVDWSDTPLMNLYQHGLKENIQLAVLMSKIEFDSLWSMQALALKAGQTIEGIRQGHTNPNPHQGTIHGTWC</sequence>